<dbReference type="SUPFAM" id="SSF52047">
    <property type="entry name" value="RNI-like"/>
    <property type="match status" value="1"/>
</dbReference>
<keyword evidence="2" id="KW-1185">Reference proteome</keyword>
<dbReference type="EMBL" id="BRPK01000007">
    <property type="protein sequence ID" value="GLB39834.1"/>
    <property type="molecule type" value="Genomic_DNA"/>
</dbReference>
<evidence type="ECO:0000313" key="1">
    <source>
        <dbReference type="EMBL" id="GLB39834.1"/>
    </source>
</evidence>
<dbReference type="Proteomes" id="UP001063166">
    <property type="component" value="Unassembled WGS sequence"/>
</dbReference>
<evidence type="ECO:0008006" key="3">
    <source>
        <dbReference type="Google" id="ProtNLM"/>
    </source>
</evidence>
<comment type="caution">
    <text evidence="1">The sequence shown here is derived from an EMBL/GenBank/DDBJ whole genome shotgun (WGS) entry which is preliminary data.</text>
</comment>
<protein>
    <recommendedName>
        <fullName evidence="3">F-box domain-containing protein</fullName>
    </recommendedName>
</protein>
<accession>A0A9P3ULY9</accession>
<organism evidence="1 2">
    <name type="scientific">Lyophyllum shimeji</name>
    <name type="common">Hon-shimeji</name>
    <name type="synonym">Tricholoma shimeji</name>
    <dbReference type="NCBI Taxonomy" id="47721"/>
    <lineage>
        <taxon>Eukaryota</taxon>
        <taxon>Fungi</taxon>
        <taxon>Dikarya</taxon>
        <taxon>Basidiomycota</taxon>
        <taxon>Agaricomycotina</taxon>
        <taxon>Agaricomycetes</taxon>
        <taxon>Agaricomycetidae</taxon>
        <taxon>Agaricales</taxon>
        <taxon>Tricholomatineae</taxon>
        <taxon>Lyophyllaceae</taxon>
        <taxon>Lyophyllum</taxon>
    </lineage>
</organism>
<evidence type="ECO:0000313" key="2">
    <source>
        <dbReference type="Proteomes" id="UP001063166"/>
    </source>
</evidence>
<reference evidence="1" key="1">
    <citation type="submission" date="2022-07" db="EMBL/GenBank/DDBJ databases">
        <title>The genome of Lyophyllum shimeji provides insight into the initial evolution of ectomycorrhizal fungal genome.</title>
        <authorList>
            <person name="Kobayashi Y."/>
            <person name="Shibata T."/>
            <person name="Hirakawa H."/>
            <person name="Shigenobu S."/>
            <person name="Nishiyama T."/>
            <person name="Yamada A."/>
            <person name="Hasebe M."/>
            <person name="Kawaguchi M."/>
        </authorList>
    </citation>
    <scope>NUCLEOTIDE SEQUENCE</scope>
    <source>
        <strain evidence="1">AT787</strain>
    </source>
</reference>
<gene>
    <name evidence="1" type="ORF">LshimejAT787_0703440</name>
</gene>
<dbReference type="OrthoDB" id="2856616at2759"/>
<sequence>MSSPSRGIVQLPPIDAPPPKTFDIRKYKTAASTLLRSGRVNELRRLNRTLPACSLPVKILQRIFIACAQTSFQIPTWTWLELTFVCSTWRQAALDCPELWCYIDFSHPKWTTLSLHRSRMFPISVRAMIEPNNQHSIHRTLHHAPMIRDVHLISSIYDIGPLIGTLKNPNRYLESLRINISRPDHDHGIRYSKRSTPICVSPLPSMKYLELHRTPFSLVSPRYTNLRHLSLHHLPLSECPSRPDFLALLERFVMLEHITLVHAFPKTAVAGSYSSARAIHLPTLSTMSLTGSAQELSSILECIVLQPTGRLHCHVDRMGDYKTHFVRLAHVVGSHFHGTAREMSLDTLVLTGREESLRFTEGHALNPDFRQSLRLRAFGGTEIVEPLLDLVIGPDMHTARDEAIVFALTSVWSALPLTDIHSLTLQNLDIITQKSWPKLLPSLRSLRVIDVAGHPPSGLLWALLLNARSHARLEHDDMSSMLLPTLEDIYLHNVDCFAGGLMVSSSGPVNSYCDLDDSRFLDVLSAYLEDRQQCGLAVRSLSLSRCSNVSMDILKDVRGCVSHLLWDHRGLYKEGTVKLATGSSAVYRSNWPGTEPLAFRHYFRLRTLLDLE</sequence>
<dbReference type="AlphaFoldDB" id="A0A9P3ULY9"/>
<proteinExistence type="predicted"/>
<name>A0A9P3ULY9_LYOSH</name>